<dbReference type="SUPFAM" id="SSF160996">
    <property type="entry name" value="HI0933 insert domain-like"/>
    <property type="match status" value="1"/>
</dbReference>
<dbReference type="InterPro" id="IPR023166">
    <property type="entry name" value="BaiN-like_dom_sf"/>
</dbReference>
<evidence type="ECO:0000259" key="4">
    <source>
        <dbReference type="Pfam" id="PF03486"/>
    </source>
</evidence>
<proteinExistence type="predicted"/>
<evidence type="ECO:0000313" key="6">
    <source>
        <dbReference type="EMBL" id="VAW51782.1"/>
    </source>
</evidence>
<protein>
    <submittedName>
        <fullName evidence="6">Uncharacterized protein YhiN</fullName>
    </submittedName>
</protein>
<dbReference type="Pfam" id="PF03486">
    <property type="entry name" value="HI0933_like"/>
    <property type="match status" value="1"/>
</dbReference>
<evidence type="ECO:0000256" key="1">
    <source>
        <dbReference type="ARBA" id="ARBA00001974"/>
    </source>
</evidence>
<feature type="domain" description="RsdA/BaiN/AoA(So)-like insert" evidence="5">
    <location>
        <begin position="193"/>
        <end position="342"/>
    </location>
</feature>
<dbReference type="PANTHER" id="PTHR42887">
    <property type="entry name" value="OS12G0638800 PROTEIN"/>
    <property type="match status" value="1"/>
</dbReference>
<dbReference type="NCBIfam" id="TIGR00275">
    <property type="entry name" value="aminoacetone oxidase family FAD-binding enzyme"/>
    <property type="match status" value="1"/>
</dbReference>
<organism evidence="6">
    <name type="scientific">hydrothermal vent metagenome</name>
    <dbReference type="NCBI Taxonomy" id="652676"/>
    <lineage>
        <taxon>unclassified sequences</taxon>
        <taxon>metagenomes</taxon>
        <taxon>ecological metagenomes</taxon>
    </lineage>
</organism>
<dbReference type="InterPro" id="IPR057661">
    <property type="entry name" value="RsdA/BaiN/AoA(So)_Rossmann"/>
</dbReference>
<dbReference type="InterPro" id="IPR036188">
    <property type="entry name" value="FAD/NAD-bd_sf"/>
</dbReference>
<comment type="cofactor">
    <cofactor evidence="1">
        <name>FAD</name>
        <dbReference type="ChEBI" id="CHEBI:57692"/>
    </cofactor>
</comment>
<reference evidence="6" key="1">
    <citation type="submission" date="2018-06" db="EMBL/GenBank/DDBJ databases">
        <authorList>
            <person name="Zhirakovskaya E."/>
        </authorList>
    </citation>
    <scope>NUCLEOTIDE SEQUENCE</scope>
</reference>
<sequence length="397" mass="43979">MPSNSKITDVLIIGASASGLMCAIEAGKRGRKVVVLDHANKAGKKILMSGGGRCNFTNMDVTADNFISHNPHFCKSALSRYTQWDFIAMANNYNIAYHERDLGKLFCDDSAKDILDMLLAECKNAKVKIHLNSRINEIKQTESGFTTTTKNGEFQSDSLVVACGGLSIPKMCASPLGYKIAEQFNHHIWPTSAGLVPLTLQNHDKEKFESLSGVSVESNVSNERTAFNKENILFTHRGLSGPAILQISSYWQAGEAIKINLLPEINAKKFIKSRQTKQPNTKLKNLLSEILPKRLIPALFTEEIIEKPLQELSQNHINDIANQLHNWAIKPNGTEGYRTAEVTLGGVDCDELSSKTMESKKAKRLYFIGEVVDITGWLGGYNFQWAWSSGWCAGQVV</sequence>
<dbReference type="InterPro" id="IPR004792">
    <property type="entry name" value="BaiN-like"/>
</dbReference>
<dbReference type="SUPFAM" id="SSF51905">
    <property type="entry name" value="FAD/NAD(P)-binding domain"/>
    <property type="match status" value="1"/>
</dbReference>
<dbReference type="InterPro" id="IPR055178">
    <property type="entry name" value="RsdA/BaiN/AoA(So)-like_dom"/>
</dbReference>
<keyword evidence="3" id="KW-0274">FAD</keyword>
<dbReference type="EMBL" id="UOFE01000022">
    <property type="protein sequence ID" value="VAW51782.1"/>
    <property type="molecule type" value="Genomic_DNA"/>
</dbReference>
<name>A0A3B0WKD5_9ZZZZ</name>
<feature type="domain" description="RsdA/BaiN/AoA(So)-like Rossmann fold-like" evidence="4">
    <location>
        <begin position="9"/>
        <end position="395"/>
    </location>
</feature>
<dbReference type="PRINTS" id="PR00411">
    <property type="entry name" value="PNDRDTASEI"/>
</dbReference>
<dbReference type="AlphaFoldDB" id="A0A3B0WKD5"/>
<keyword evidence="2" id="KW-0285">Flavoprotein</keyword>
<gene>
    <name evidence="6" type="ORF">MNBD_GAMMA05-74</name>
</gene>
<dbReference type="PANTHER" id="PTHR42887:SF2">
    <property type="entry name" value="OS12G0638800 PROTEIN"/>
    <property type="match status" value="1"/>
</dbReference>
<accession>A0A3B0WKD5</accession>
<evidence type="ECO:0000256" key="2">
    <source>
        <dbReference type="ARBA" id="ARBA00022630"/>
    </source>
</evidence>
<evidence type="ECO:0000256" key="3">
    <source>
        <dbReference type="ARBA" id="ARBA00022827"/>
    </source>
</evidence>
<evidence type="ECO:0000259" key="5">
    <source>
        <dbReference type="Pfam" id="PF22780"/>
    </source>
</evidence>
<dbReference type="Pfam" id="PF22780">
    <property type="entry name" value="HI0933_like_1st"/>
    <property type="match status" value="1"/>
</dbReference>
<dbReference type="Gene3D" id="2.40.30.10">
    <property type="entry name" value="Translation factors"/>
    <property type="match status" value="1"/>
</dbReference>
<dbReference type="Gene3D" id="1.10.8.260">
    <property type="entry name" value="HI0933 insert domain-like"/>
    <property type="match status" value="1"/>
</dbReference>
<dbReference type="Gene3D" id="3.50.50.60">
    <property type="entry name" value="FAD/NAD(P)-binding domain"/>
    <property type="match status" value="1"/>
</dbReference>